<accession>A0ABU5K4G3</accession>
<organism evidence="3 4">
    <name type="scientific">Bacillus bingmayongensis</name>
    <dbReference type="NCBI Taxonomy" id="1150157"/>
    <lineage>
        <taxon>Bacteria</taxon>
        <taxon>Bacillati</taxon>
        <taxon>Bacillota</taxon>
        <taxon>Bacilli</taxon>
        <taxon>Bacillales</taxon>
        <taxon>Bacillaceae</taxon>
        <taxon>Bacillus</taxon>
    </lineage>
</organism>
<gene>
    <name evidence="3" type="ORF">U2I54_27210</name>
</gene>
<protein>
    <submittedName>
        <fullName evidence="3">DPP IV N-terminal domain-containing protein</fullName>
    </submittedName>
</protein>
<dbReference type="Pfam" id="PF00326">
    <property type="entry name" value="Peptidase_S9"/>
    <property type="match status" value="1"/>
</dbReference>
<dbReference type="Gene3D" id="2.140.10.30">
    <property type="entry name" value="Dipeptidylpeptidase IV, N-terminal domain"/>
    <property type="match status" value="1"/>
</dbReference>
<evidence type="ECO:0000259" key="2">
    <source>
        <dbReference type="Pfam" id="PF00930"/>
    </source>
</evidence>
<dbReference type="EMBL" id="JAXOVW010000186">
    <property type="protein sequence ID" value="MDZ5610594.1"/>
    <property type="molecule type" value="Genomic_DNA"/>
</dbReference>
<evidence type="ECO:0000313" key="4">
    <source>
        <dbReference type="Proteomes" id="UP001291930"/>
    </source>
</evidence>
<dbReference type="SUPFAM" id="SSF53474">
    <property type="entry name" value="alpha/beta-Hydrolases"/>
    <property type="match status" value="1"/>
</dbReference>
<name>A0ABU5K4G3_9BACI</name>
<dbReference type="InterPro" id="IPR050278">
    <property type="entry name" value="Serine_Prot_S9B/DPPIV"/>
</dbReference>
<reference evidence="4" key="1">
    <citation type="submission" date="2023-11" db="EMBL/GenBank/DDBJ databases">
        <title>Genome Sequence of Bacillus pseudomycoides stain BUPM19.</title>
        <authorList>
            <person name="Farhat A."/>
        </authorList>
    </citation>
    <scope>NUCLEOTIDE SEQUENCE [LARGE SCALE GENOMIC DNA]</scope>
    <source>
        <strain evidence="4">BUPM19</strain>
    </source>
</reference>
<dbReference type="SUPFAM" id="SSF82171">
    <property type="entry name" value="DPP6 N-terminal domain-like"/>
    <property type="match status" value="1"/>
</dbReference>
<dbReference type="Gene3D" id="3.40.50.1820">
    <property type="entry name" value="alpha/beta hydrolase"/>
    <property type="match status" value="1"/>
</dbReference>
<feature type="domain" description="Peptidase S9 prolyl oligopeptidase catalytic" evidence="1">
    <location>
        <begin position="564"/>
        <end position="756"/>
    </location>
</feature>
<proteinExistence type="predicted"/>
<evidence type="ECO:0000259" key="1">
    <source>
        <dbReference type="Pfam" id="PF00326"/>
    </source>
</evidence>
<dbReference type="Pfam" id="PF00930">
    <property type="entry name" value="DPPIV_N"/>
    <property type="match status" value="1"/>
</dbReference>
<dbReference type="InterPro" id="IPR001375">
    <property type="entry name" value="Peptidase_S9_cat"/>
</dbReference>
<dbReference type="InterPro" id="IPR002469">
    <property type="entry name" value="Peptidase_S9B_N"/>
</dbReference>
<dbReference type="PANTHER" id="PTHR11731">
    <property type="entry name" value="PROTEASE FAMILY S9B,C DIPEPTIDYL-PEPTIDASE IV-RELATED"/>
    <property type="match status" value="1"/>
</dbReference>
<dbReference type="Proteomes" id="UP001291930">
    <property type="component" value="Unassembled WGS sequence"/>
</dbReference>
<feature type="domain" description="Dipeptidylpeptidase IV N-terminal" evidence="2">
    <location>
        <begin position="101"/>
        <end position="466"/>
    </location>
</feature>
<dbReference type="PANTHER" id="PTHR11731:SF193">
    <property type="entry name" value="DIPEPTIDYL PEPTIDASE 9"/>
    <property type="match status" value="1"/>
</dbReference>
<comment type="caution">
    <text evidence="3">The sequence shown here is derived from an EMBL/GenBank/DDBJ whole genome shotgun (WGS) entry which is preliminary data.</text>
</comment>
<dbReference type="InterPro" id="IPR029058">
    <property type="entry name" value="AB_hydrolase_fold"/>
</dbReference>
<evidence type="ECO:0000313" key="3">
    <source>
        <dbReference type="EMBL" id="MDZ5610594.1"/>
    </source>
</evidence>
<sequence length="774" mass="88440">MTLSVTDEQYEKAERLLSWNAIKDVFNGKVFPNWLDKGSRFWYQKDIRKENKRGKQFVLMNPQSNTKESAFDHAKLADSLSSVISREVDADNLPFNSFTFFNDEKAIQFEVDESTWICDLTNYQCKQIRTKKLPVHELPSPDGRWAAFIKGYNLFVRSLETGQIIQLTHDGKRYYDYGTQPESETSVLLKRLSNQKVPPAALWSPDSKQILTHRLDQRNVRKMTLIQSVPSEDAKPPVIHSYRYPLVGDKHLPLAQFVICDIEQQSLIQLDTEPVITGLLSPLSPSCQTAFWTNDSDFVYFIKMARDYRSVQFVVANVKTGEVQTLLKEKSKTFLFTDLYNIKSGNGGINVHLLCHDNSFIWHSERDGWSHLYLYDSRTGRLKNRITSGPWTVRRLIGVDEKEGWVYFTASGREPERDPYFQHLYRVRLDGSDLVLLTPENAEHNVSVSPDYCFFVDTFSRVDMPPKSVLRSTDGKLICTLEQADIELLLSNGYQIPKRFTVKAADGITDLYGILIPPAKINKGCKYPILDYIYGGPQITHTPKEFTWGGEYALGLPVDQVGGAQSFAQLGFAVILMDGRGTPYRSKEFHDFSDGRLEWSAGLEDHVVAIKQLAEQYPFLDSKKVGIYGESGGGYAAARAILTYPNVYKVAVSGCGNHDQRLYLAAWGERFQGLFNSELYREQDNTKLAKNLNGKLLLVTGDLDDNVHPALSMRMVNALIKENKDFDLLILPNRMHGISEDVYFIRRRWDYFIRNLMEVEPPKEYAIKDPMFPG</sequence>
<keyword evidence="4" id="KW-1185">Reference proteome</keyword>
<dbReference type="RefSeq" id="WP_374219780.1">
    <property type="nucleotide sequence ID" value="NZ_JAXOVW010000186.1"/>
</dbReference>